<protein>
    <submittedName>
        <fullName evidence="4">PRC-barrel domain-containing protein</fullName>
    </submittedName>
</protein>
<feature type="domain" description="PRC-barrel" evidence="3">
    <location>
        <begin position="51"/>
        <end position="122"/>
    </location>
</feature>
<accession>A0A7T7HN86</accession>
<name>A0A7T7HN86_9HYPH</name>
<dbReference type="SUPFAM" id="SSF50346">
    <property type="entry name" value="PRC-barrel domain"/>
    <property type="match status" value="2"/>
</dbReference>
<dbReference type="Proteomes" id="UP000596083">
    <property type="component" value="Chromosome"/>
</dbReference>
<keyword evidence="2" id="KW-0732">Signal</keyword>
<reference evidence="4 5" key="1">
    <citation type="submission" date="2020-12" db="EMBL/GenBank/DDBJ databases">
        <authorList>
            <person name="Zheng R.K."/>
            <person name="Sun C.M."/>
        </authorList>
    </citation>
    <scope>NUCLEOTIDE SEQUENCE [LARGE SCALE GENOMIC DNA]</scope>
    <source>
        <strain evidence="4 5">ZRK001</strain>
    </source>
</reference>
<feature type="region of interest" description="Disordered" evidence="1">
    <location>
        <begin position="136"/>
        <end position="192"/>
    </location>
</feature>
<feature type="signal peptide" evidence="2">
    <location>
        <begin position="1"/>
        <end position="22"/>
    </location>
</feature>
<organism evidence="4 5">
    <name type="scientific">Martelella lutilitoris</name>
    <dbReference type="NCBI Taxonomy" id="2583532"/>
    <lineage>
        <taxon>Bacteria</taxon>
        <taxon>Pseudomonadati</taxon>
        <taxon>Pseudomonadota</taxon>
        <taxon>Alphaproteobacteria</taxon>
        <taxon>Hyphomicrobiales</taxon>
        <taxon>Aurantimonadaceae</taxon>
        <taxon>Martelella</taxon>
    </lineage>
</organism>
<dbReference type="PANTHER" id="PTHR36505:SF1">
    <property type="entry name" value="BLR1072 PROTEIN"/>
    <property type="match status" value="1"/>
</dbReference>
<proteinExistence type="predicted"/>
<dbReference type="Gene3D" id="2.30.30.240">
    <property type="entry name" value="PRC-barrel domain"/>
    <property type="match status" value="2"/>
</dbReference>
<dbReference type="RefSeq" id="WP_200337639.1">
    <property type="nucleotide sequence ID" value="NZ_CP066786.1"/>
</dbReference>
<sequence>MFMTKFTATTAVCAVLAGTAWAQSQTDADTMQNTAAMQTTDIHSVQVSEKQILGTDLMGGTVYTNPGPTGEAVGDVDDLLISQDGEIAGLIIGVGGFLEIGEKNVAVPFDKVEQNRDDQGMLYLTLATNRDQLQSAPDFDYGTVRPSADLQTDISRDSDTALDRSNRFPGEETAPTRPKDQMAGEGSSRAPDIEDRMADNAFAQSPAGMAWRDTKPVSHTNLRADELLDAVVYGESGDEIGDIGDVILRPQGEVQAYIVDVGGFLGIGEKEVAIASQNLNVRRDGDDFAVFTPFSETELEGQKTYDAEAFADNPDNFLMR</sequence>
<dbReference type="PANTHER" id="PTHR36505">
    <property type="entry name" value="BLR1072 PROTEIN"/>
    <property type="match status" value="1"/>
</dbReference>
<evidence type="ECO:0000313" key="4">
    <source>
        <dbReference type="EMBL" id="QQM32173.1"/>
    </source>
</evidence>
<dbReference type="InterPro" id="IPR011033">
    <property type="entry name" value="PRC_barrel-like_sf"/>
</dbReference>
<dbReference type="InterPro" id="IPR027275">
    <property type="entry name" value="PRC-brl_dom"/>
</dbReference>
<evidence type="ECO:0000259" key="3">
    <source>
        <dbReference type="Pfam" id="PF05239"/>
    </source>
</evidence>
<dbReference type="KEGG" id="mlut:JET14_08540"/>
<dbReference type="AlphaFoldDB" id="A0A7T7HN86"/>
<evidence type="ECO:0000256" key="1">
    <source>
        <dbReference type="SAM" id="MobiDB-lite"/>
    </source>
</evidence>
<feature type="chain" id="PRO_5032780964" evidence="2">
    <location>
        <begin position="23"/>
        <end position="320"/>
    </location>
</feature>
<evidence type="ECO:0000256" key="2">
    <source>
        <dbReference type="SAM" id="SignalP"/>
    </source>
</evidence>
<dbReference type="EMBL" id="CP066786">
    <property type="protein sequence ID" value="QQM32173.1"/>
    <property type="molecule type" value="Genomic_DNA"/>
</dbReference>
<feature type="domain" description="PRC-barrel" evidence="3">
    <location>
        <begin position="221"/>
        <end position="288"/>
    </location>
</feature>
<feature type="compositionally biased region" description="Basic and acidic residues" evidence="1">
    <location>
        <begin position="154"/>
        <end position="170"/>
    </location>
</feature>
<dbReference type="Pfam" id="PF05239">
    <property type="entry name" value="PRC"/>
    <property type="match status" value="2"/>
</dbReference>
<gene>
    <name evidence="4" type="ORF">JET14_08540</name>
</gene>
<evidence type="ECO:0000313" key="5">
    <source>
        <dbReference type="Proteomes" id="UP000596083"/>
    </source>
</evidence>